<evidence type="ECO:0000313" key="1">
    <source>
        <dbReference type="EMBL" id="MFB9952178.1"/>
    </source>
</evidence>
<keyword evidence="2" id="KW-1185">Reference proteome</keyword>
<dbReference type="EMBL" id="JBHMAA010000032">
    <property type="protein sequence ID" value="MFB9952178.1"/>
    <property type="molecule type" value="Genomic_DNA"/>
</dbReference>
<gene>
    <name evidence="1" type="ORF">ACFFP0_25320</name>
</gene>
<name>A0ABV6AS77_9HYPH</name>
<dbReference type="Proteomes" id="UP001589692">
    <property type="component" value="Unassembled WGS sequence"/>
</dbReference>
<reference evidence="1 2" key="1">
    <citation type="submission" date="2024-09" db="EMBL/GenBank/DDBJ databases">
        <authorList>
            <person name="Sun Q."/>
            <person name="Mori K."/>
        </authorList>
    </citation>
    <scope>NUCLEOTIDE SEQUENCE [LARGE SCALE GENOMIC DNA]</scope>
    <source>
        <strain evidence="1 2">TBRC 4938</strain>
    </source>
</reference>
<sequence length="79" mass="8977">MSLDDESEMEYAKAAIPLLMKERKQLLHDLTYHEDGPVDHELLNKLLKVVEAISMVEAIARGKPEDPYLKRGIIGFPES</sequence>
<comment type="caution">
    <text evidence="1">The sequence shown here is derived from an EMBL/GenBank/DDBJ whole genome shotgun (WGS) entry which is preliminary data.</text>
</comment>
<protein>
    <submittedName>
        <fullName evidence="1">Uncharacterized protein</fullName>
    </submittedName>
</protein>
<accession>A0ABV6AS77</accession>
<organism evidence="1 2">
    <name type="scientific">Rhizobium puerariae</name>
    <dbReference type="NCBI Taxonomy" id="1585791"/>
    <lineage>
        <taxon>Bacteria</taxon>
        <taxon>Pseudomonadati</taxon>
        <taxon>Pseudomonadota</taxon>
        <taxon>Alphaproteobacteria</taxon>
        <taxon>Hyphomicrobiales</taxon>
        <taxon>Rhizobiaceae</taxon>
        <taxon>Rhizobium/Agrobacterium group</taxon>
        <taxon>Rhizobium</taxon>
    </lineage>
</organism>
<evidence type="ECO:0000313" key="2">
    <source>
        <dbReference type="Proteomes" id="UP001589692"/>
    </source>
</evidence>
<dbReference type="RefSeq" id="WP_377264993.1">
    <property type="nucleotide sequence ID" value="NZ_JBHMAA010000032.1"/>
</dbReference>
<proteinExistence type="predicted"/>